<dbReference type="EMBL" id="NOXV01000237">
    <property type="protein sequence ID" value="OYQ38099.1"/>
    <property type="molecule type" value="Genomic_DNA"/>
</dbReference>
<feature type="signal peptide" evidence="1">
    <location>
        <begin position="1"/>
        <end position="26"/>
    </location>
</feature>
<keyword evidence="3" id="KW-1185">Reference proteome</keyword>
<proteinExistence type="predicted"/>
<evidence type="ECO:0000313" key="3">
    <source>
        <dbReference type="Proteomes" id="UP000216605"/>
    </source>
</evidence>
<keyword evidence="1" id="KW-0732">Signal</keyword>
<gene>
    <name evidence="2" type="ORF">CHU92_06690</name>
</gene>
<organism evidence="2 3">
    <name type="scientific">Flavobacterium cyanobacteriorum</name>
    <dbReference type="NCBI Taxonomy" id="2022802"/>
    <lineage>
        <taxon>Bacteria</taxon>
        <taxon>Pseudomonadati</taxon>
        <taxon>Bacteroidota</taxon>
        <taxon>Flavobacteriia</taxon>
        <taxon>Flavobacteriales</taxon>
        <taxon>Flavobacteriaceae</taxon>
        <taxon>Flavobacterium</taxon>
    </lineage>
</organism>
<comment type="caution">
    <text evidence="2">The sequence shown here is derived from an EMBL/GenBank/DDBJ whole genome shotgun (WGS) entry which is preliminary data.</text>
</comment>
<evidence type="ECO:0000313" key="2">
    <source>
        <dbReference type="EMBL" id="OYQ38099.1"/>
    </source>
</evidence>
<accession>A0A255Z9H5</accession>
<dbReference type="AlphaFoldDB" id="A0A255Z9H5"/>
<protein>
    <recommendedName>
        <fullName evidence="4">Lipoprotein</fullName>
    </recommendedName>
</protein>
<sequence length="300" mass="31166">MKNIKFLSSLFSLIAVLLVTSCQNEALDSDLLNVTPPPVGNQSFTVDMDGQPFVATSTSAVISQGLIVISGVRGNNGETVGIAIPSTTVGTYSGDVAFLSYESSSVAEYTYNNDNPTTGQSSGTVTITSINTVNQTISGTFSFIGYWGNQAENRPSIQFTNGVFNNIPYTGTIPDPGEEYFRATVNGTAKNYSNIVVGSTTESVSIGGTIVSPMSNVQVIIPTEDLLPGTYPIGNDILTGVVGKVSDGAIDNFTSVSGSLTIISITNGWIKGTFSFSAIGPSGSGQPVSVTNGSFNTELP</sequence>
<dbReference type="InterPro" id="IPR046219">
    <property type="entry name" value="DUF6252"/>
</dbReference>
<dbReference type="OrthoDB" id="1399177at2"/>
<dbReference type="PROSITE" id="PS51257">
    <property type="entry name" value="PROKAR_LIPOPROTEIN"/>
    <property type="match status" value="1"/>
</dbReference>
<evidence type="ECO:0000256" key="1">
    <source>
        <dbReference type="SAM" id="SignalP"/>
    </source>
</evidence>
<dbReference type="Pfam" id="PF19765">
    <property type="entry name" value="DUF6252"/>
    <property type="match status" value="1"/>
</dbReference>
<name>A0A255Z9H5_9FLAO</name>
<reference evidence="2 3" key="1">
    <citation type="submission" date="2017-07" db="EMBL/GenBank/DDBJ databases">
        <title>Flavobacterium cyanobacteriorum sp. nov., isolated from cyanobacterial aggregates in a eutrophic lake.</title>
        <authorList>
            <person name="Cai H."/>
        </authorList>
    </citation>
    <scope>NUCLEOTIDE SEQUENCE [LARGE SCALE GENOMIC DNA]</scope>
    <source>
        <strain evidence="2 3">TH021</strain>
    </source>
</reference>
<evidence type="ECO:0008006" key="4">
    <source>
        <dbReference type="Google" id="ProtNLM"/>
    </source>
</evidence>
<feature type="chain" id="PRO_5012038920" description="Lipoprotein" evidence="1">
    <location>
        <begin position="27"/>
        <end position="300"/>
    </location>
</feature>
<dbReference type="Proteomes" id="UP000216605">
    <property type="component" value="Unassembled WGS sequence"/>
</dbReference>
<dbReference type="RefSeq" id="WP_094413868.1">
    <property type="nucleotide sequence ID" value="NZ_NOXV01000237.1"/>
</dbReference>